<dbReference type="GO" id="GO:0008270">
    <property type="term" value="F:zinc ion binding"/>
    <property type="evidence" value="ECO:0007669"/>
    <property type="project" value="UniProtKB-KW"/>
</dbReference>
<gene>
    <name evidence="8" type="ORF">BaRGS_00028215</name>
</gene>
<evidence type="ECO:0000256" key="1">
    <source>
        <dbReference type="ARBA" id="ARBA00022723"/>
    </source>
</evidence>
<dbReference type="PROSITE" id="PS50950">
    <property type="entry name" value="ZF_THAP"/>
    <property type="match status" value="1"/>
</dbReference>
<dbReference type="EMBL" id="JACVVK020000279">
    <property type="protein sequence ID" value="KAK7480553.1"/>
    <property type="molecule type" value="Genomic_DNA"/>
</dbReference>
<dbReference type="InterPro" id="IPR006612">
    <property type="entry name" value="THAP_Znf"/>
</dbReference>
<dbReference type="Pfam" id="PF05485">
    <property type="entry name" value="THAP"/>
    <property type="match status" value="1"/>
</dbReference>
<evidence type="ECO:0000256" key="4">
    <source>
        <dbReference type="ARBA" id="ARBA00023125"/>
    </source>
</evidence>
<keyword evidence="9" id="KW-1185">Reference proteome</keyword>
<evidence type="ECO:0000256" key="2">
    <source>
        <dbReference type="ARBA" id="ARBA00022771"/>
    </source>
</evidence>
<dbReference type="AlphaFoldDB" id="A0ABD0K130"/>
<evidence type="ECO:0000313" key="8">
    <source>
        <dbReference type="EMBL" id="KAK7480553.1"/>
    </source>
</evidence>
<name>A0ABD0K130_9CAEN</name>
<feature type="compositionally biased region" description="Basic and acidic residues" evidence="6">
    <location>
        <begin position="275"/>
        <end position="290"/>
    </location>
</feature>
<protein>
    <recommendedName>
        <fullName evidence="7">THAP-type domain-containing protein</fullName>
    </recommendedName>
</protein>
<feature type="region of interest" description="Disordered" evidence="6">
    <location>
        <begin position="160"/>
        <end position="187"/>
    </location>
</feature>
<evidence type="ECO:0000256" key="5">
    <source>
        <dbReference type="PROSITE-ProRule" id="PRU00309"/>
    </source>
</evidence>
<evidence type="ECO:0000313" key="9">
    <source>
        <dbReference type="Proteomes" id="UP001519460"/>
    </source>
</evidence>
<dbReference type="SUPFAM" id="SSF57716">
    <property type="entry name" value="Glucocorticoid receptor-like (DNA-binding domain)"/>
    <property type="match status" value="1"/>
</dbReference>
<proteinExistence type="predicted"/>
<comment type="caution">
    <text evidence="8">The sequence shown here is derived from an EMBL/GenBank/DDBJ whole genome shotgun (WGS) entry which is preliminary data.</text>
</comment>
<dbReference type="PANTHER" id="PTHR31751">
    <property type="entry name" value="SI:CH211-108C17.2-RELATED-RELATED"/>
    <property type="match status" value="1"/>
</dbReference>
<keyword evidence="3" id="KW-0862">Zinc</keyword>
<feature type="region of interest" description="Disordered" evidence="6">
    <location>
        <begin position="232"/>
        <end position="296"/>
    </location>
</feature>
<reference evidence="8 9" key="1">
    <citation type="journal article" date="2023" name="Sci. Data">
        <title>Genome assembly of the Korean intertidal mud-creeper Batillaria attramentaria.</title>
        <authorList>
            <person name="Patra A.K."/>
            <person name="Ho P.T."/>
            <person name="Jun S."/>
            <person name="Lee S.J."/>
            <person name="Kim Y."/>
            <person name="Won Y.J."/>
        </authorList>
    </citation>
    <scope>NUCLEOTIDE SEQUENCE [LARGE SCALE GENOMIC DNA]</scope>
    <source>
        <strain evidence="8">Wonlab-2016</strain>
    </source>
</reference>
<evidence type="ECO:0000256" key="6">
    <source>
        <dbReference type="SAM" id="MobiDB-lite"/>
    </source>
</evidence>
<keyword evidence="2 5" id="KW-0863">Zinc-finger</keyword>
<dbReference type="SMART" id="SM00692">
    <property type="entry name" value="DM3"/>
    <property type="match status" value="1"/>
</dbReference>
<keyword evidence="4 5" id="KW-0238">DNA-binding</keyword>
<feature type="domain" description="THAP-type" evidence="7">
    <location>
        <begin position="31"/>
        <end position="125"/>
    </location>
</feature>
<organism evidence="8 9">
    <name type="scientific">Batillaria attramentaria</name>
    <dbReference type="NCBI Taxonomy" id="370345"/>
    <lineage>
        <taxon>Eukaryota</taxon>
        <taxon>Metazoa</taxon>
        <taxon>Spiralia</taxon>
        <taxon>Lophotrochozoa</taxon>
        <taxon>Mollusca</taxon>
        <taxon>Gastropoda</taxon>
        <taxon>Caenogastropoda</taxon>
        <taxon>Sorbeoconcha</taxon>
        <taxon>Cerithioidea</taxon>
        <taxon>Batillariidae</taxon>
        <taxon>Batillaria</taxon>
    </lineage>
</organism>
<dbReference type="Proteomes" id="UP001519460">
    <property type="component" value="Unassembled WGS sequence"/>
</dbReference>
<evidence type="ECO:0000256" key="3">
    <source>
        <dbReference type="ARBA" id="ARBA00022833"/>
    </source>
</evidence>
<sequence>MQKRKYSVATFAVSGFAAAADARVPARDIIMPKECAAADCSEVQKKDSDLSFHYFPSDSRLKQEWAVKMNRLDPNTKKLWKPGPHDVLCSRHFEASCFTMRTRLSREEGIAYRAQLEPDAVPTIFRHCLEDPRKRGTSQADNSRPAYIKRRRKEMVNELLQPDTPHSSQADAEVEPEASDSDSSDKCSVSVQTLPLCRKPVLDKAVQTPRITVASVLQQTVSLAVASLQAHSTLPETSPAPADPPQPPTVAHAESQTDPIGDTEEEEEASAGIENTKDHDWQEPTPKEKQSCGLTEDLNNVDPFQETKYLVFESKLGELLSVCRKCSSICQVMRKGVEGTAVEYCCSCEHCNHKFTWTSQPYSKRLPLGNLVLAAAVFFTACSPSRLITLFKSASIAIFGQTTYNSLQGAYLVPAVRSVWARCQEKLFASRPRARPVKLAGDGRCDSPGHCAKYGAYSLLDATTMEVLHIELIQSNTVKNSHAMELEGLQRGLAVLKRHLSISVGKKLEAASHKAGYGVLSLWSKSIKNHLYYCSQSTEESATRVEEIKAKWVSIANHISNQHHGHGDLFPHCLHGDLSDEPRAWIKKDTPVHRSLAGVIKSPHLLRDIGQLSPDVQTAHLEAYHSVINHFAPKMLHFTFPVMQAKLYLAAMHTNTNAGREQATTEEGELRWKIARPRANKGQPTAKPVKETITRCYLNELFEEVVTLRLAYGSYEKALRAQRDYQETVPETLSATAGPVDKADVVARQRRRLNWRPTID</sequence>
<dbReference type="GO" id="GO:0003677">
    <property type="term" value="F:DNA binding"/>
    <property type="evidence" value="ECO:0007669"/>
    <property type="project" value="UniProtKB-UniRule"/>
</dbReference>
<dbReference type="PANTHER" id="PTHR31751:SF42">
    <property type="entry name" value="PROTEIN CBG10204"/>
    <property type="match status" value="1"/>
</dbReference>
<accession>A0ABD0K130</accession>
<feature type="compositionally biased region" description="Acidic residues" evidence="6">
    <location>
        <begin position="172"/>
        <end position="182"/>
    </location>
</feature>
<keyword evidence="1" id="KW-0479">Metal-binding</keyword>
<dbReference type="SMART" id="SM00980">
    <property type="entry name" value="THAP"/>
    <property type="match status" value="1"/>
</dbReference>
<evidence type="ECO:0000259" key="7">
    <source>
        <dbReference type="PROSITE" id="PS50950"/>
    </source>
</evidence>